<proteinExistence type="predicted"/>
<evidence type="ECO:0000256" key="1">
    <source>
        <dbReference type="SAM" id="MobiDB-lite"/>
    </source>
</evidence>
<name>A0A2P5EE73_TREOI</name>
<dbReference type="Proteomes" id="UP000237000">
    <property type="component" value="Unassembled WGS sequence"/>
</dbReference>
<dbReference type="STRING" id="63057.A0A2P5EE73"/>
<feature type="region of interest" description="Disordered" evidence="1">
    <location>
        <begin position="18"/>
        <end position="38"/>
    </location>
</feature>
<dbReference type="InParanoid" id="A0A2P5EE73"/>
<dbReference type="OrthoDB" id="1742488at2759"/>
<gene>
    <name evidence="2" type="ORF">TorRG33x02_203880</name>
</gene>
<protein>
    <submittedName>
        <fullName evidence="2">Uncharacterized protein</fullName>
    </submittedName>
</protein>
<keyword evidence="3" id="KW-1185">Reference proteome</keyword>
<organism evidence="2 3">
    <name type="scientific">Trema orientale</name>
    <name type="common">Charcoal tree</name>
    <name type="synonym">Celtis orientalis</name>
    <dbReference type="NCBI Taxonomy" id="63057"/>
    <lineage>
        <taxon>Eukaryota</taxon>
        <taxon>Viridiplantae</taxon>
        <taxon>Streptophyta</taxon>
        <taxon>Embryophyta</taxon>
        <taxon>Tracheophyta</taxon>
        <taxon>Spermatophyta</taxon>
        <taxon>Magnoliopsida</taxon>
        <taxon>eudicotyledons</taxon>
        <taxon>Gunneridae</taxon>
        <taxon>Pentapetalae</taxon>
        <taxon>rosids</taxon>
        <taxon>fabids</taxon>
        <taxon>Rosales</taxon>
        <taxon>Cannabaceae</taxon>
        <taxon>Trema</taxon>
    </lineage>
</organism>
<comment type="caution">
    <text evidence="2">The sequence shown here is derived from an EMBL/GenBank/DDBJ whole genome shotgun (WGS) entry which is preliminary data.</text>
</comment>
<reference evidence="3" key="1">
    <citation type="submission" date="2016-06" db="EMBL/GenBank/DDBJ databases">
        <title>Parallel loss of symbiosis genes in relatives of nitrogen-fixing non-legume Parasponia.</title>
        <authorList>
            <person name="Van Velzen R."/>
            <person name="Holmer R."/>
            <person name="Bu F."/>
            <person name="Rutten L."/>
            <person name="Van Zeijl A."/>
            <person name="Liu W."/>
            <person name="Santuari L."/>
            <person name="Cao Q."/>
            <person name="Sharma T."/>
            <person name="Shen D."/>
            <person name="Roswanjaya Y."/>
            <person name="Wardhani T."/>
            <person name="Kalhor M.S."/>
            <person name="Jansen J."/>
            <person name="Van den Hoogen J."/>
            <person name="Gungor B."/>
            <person name="Hartog M."/>
            <person name="Hontelez J."/>
            <person name="Verver J."/>
            <person name="Yang W.-C."/>
            <person name="Schijlen E."/>
            <person name="Repin R."/>
            <person name="Schilthuizen M."/>
            <person name="Schranz E."/>
            <person name="Heidstra R."/>
            <person name="Miyata K."/>
            <person name="Fedorova E."/>
            <person name="Kohlen W."/>
            <person name="Bisseling T."/>
            <person name="Smit S."/>
            <person name="Geurts R."/>
        </authorList>
    </citation>
    <scope>NUCLEOTIDE SEQUENCE [LARGE SCALE GENOMIC DNA]</scope>
    <source>
        <strain evidence="3">cv. RG33-2</strain>
    </source>
</reference>
<accession>A0A2P5EE73</accession>
<evidence type="ECO:0000313" key="2">
    <source>
        <dbReference type="EMBL" id="PON83837.1"/>
    </source>
</evidence>
<evidence type="ECO:0000313" key="3">
    <source>
        <dbReference type="Proteomes" id="UP000237000"/>
    </source>
</evidence>
<sequence>MEIEIKCPFCQNGFVKEITGRNQMPDSRNAPDPDSDFEGSDRAFFLWVPILLGMKSHPHCRRRFRRLEFDEDDDCINDGENEEREAHHWDGDTELDRELESFIRRSRRSLATML</sequence>
<dbReference type="EMBL" id="JXTC01000172">
    <property type="protein sequence ID" value="PON83837.1"/>
    <property type="molecule type" value="Genomic_DNA"/>
</dbReference>
<dbReference type="AlphaFoldDB" id="A0A2P5EE73"/>